<dbReference type="AlphaFoldDB" id="A0A2N3YEW9"/>
<evidence type="ECO:0000313" key="2">
    <source>
        <dbReference type="Proteomes" id="UP000233781"/>
    </source>
</evidence>
<accession>A0A2N3YEW9</accession>
<organism evidence="1 2">
    <name type="scientific">Phycicoccus duodecadis</name>
    <dbReference type="NCBI Taxonomy" id="173053"/>
    <lineage>
        <taxon>Bacteria</taxon>
        <taxon>Bacillati</taxon>
        <taxon>Actinomycetota</taxon>
        <taxon>Actinomycetes</taxon>
        <taxon>Micrococcales</taxon>
        <taxon>Intrasporangiaceae</taxon>
        <taxon>Phycicoccus</taxon>
    </lineage>
</organism>
<gene>
    <name evidence="1" type="ORF">ATL31_0186</name>
</gene>
<protein>
    <submittedName>
        <fullName evidence="1">Uncharacterized protein</fullName>
    </submittedName>
</protein>
<reference evidence="1 2" key="1">
    <citation type="submission" date="2017-12" db="EMBL/GenBank/DDBJ databases">
        <title>Sequencing the genomes of 1000 Actinobacteria strains.</title>
        <authorList>
            <person name="Klenk H.-P."/>
        </authorList>
    </citation>
    <scope>NUCLEOTIDE SEQUENCE [LARGE SCALE GENOMIC DNA]</scope>
    <source>
        <strain evidence="1 2">DSM 12806</strain>
    </source>
</reference>
<dbReference type="Pfam" id="PF21848">
    <property type="entry name" value="DUF6907"/>
    <property type="match status" value="1"/>
</dbReference>
<comment type="caution">
    <text evidence="1">The sequence shown here is derived from an EMBL/GenBank/DDBJ whole genome shotgun (WGS) entry which is preliminary data.</text>
</comment>
<dbReference type="EMBL" id="PJNE01000001">
    <property type="protein sequence ID" value="PKW25398.1"/>
    <property type="molecule type" value="Genomic_DNA"/>
</dbReference>
<name>A0A2N3YEW9_9MICO</name>
<dbReference type="RefSeq" id="WP_101394118.1">
    <property type="nucleotide sequence ID" value="NZ_PJNE01000001.1"/>
</dbReference>
<sequence length="139" mass="14748">MNNILPNTNRPCPLWCTLPAGHGWESLFDSPGGDLAQRYHVRPVAKVQVGRETIDVDIMASETAPTGNGLDLTDPDRYVQAGIEDDPTVESSLTPPTVAVQWPGQAAELTAASAETIARELLSAAVRAAAELDKITGQS</sequence>
<keyword evidence="2" id="KW-1185">Reference proteome</keyword>
<evidence type="ECO:0000313" key="1">
    <source>
        <dbReference type="EMBL" id="PKW25398.1"/>
    </source>
</evidence>
<dbReference type="InterPro" id="IPR054202">
    <property type="entry name" value="DUF6907"/>
</dbReference>
<proteinExistence type="predicted"/>
<dbReference type="Proteomes" id="UP000233781">
    <property type="component" value="Unassembled WGS sequence"/>
</dbReference>